<dbReference type="SUPFAM" id="SSF57667">
    <property type="entry name" value="beta-beta-alpha zinc fingers"/>
    <property type="match status" value="1"/>
</dbReference>
<keyword evidence="1" id="KW-0863">Zinc-finger</keyword>
<feature type="domain" description="C2H2-type" evidence="2">
    <location>
        <begin position="35"/>
        <end position="60"/>
    </location>
</feature>
<dbReference type="SMART" id="SM00355">
    <property type="entry name" value="ZnF_C2H2"/>
    <property type="match status" value="2"/>
</dbReference>
<dbReference type="GeneID" id="28816074"/>
<dbReference type="KEGG" id="psco:LY89DRAFT_268878"/>
<dbReference type="Proteomes" id="UP000070700">
    <property type="component" value="Unassembled WGS sequence"/>
</dbReference>
<name>A0A132BCG8_MOLSC</name>
<dbReference type="PROSITE" id="PS50157">
    <property type="entry name" value="ZINC_FINGER_C2H2_2"/>
    <property type="match status" value="1"/>
</dbReference>
<dbReference type="InterPro" id="IPR036236">
    <property type="entry name" value="Znf_C2H2_sf"/>
</dbReference>
<keyword evidence="1" id="KW-0862">Zinc</keyword>
<evidence type="ECO:0000313" key="3">
    <source>
        <dbReference type="EMBL" id="KUJ10071.1"/>
    </source>
</evidence>
<dbReference type="Gene3D" id="3.30.160.60">
    <property type="entry name" value="Classic Zinc Finger"/>
    <property type="match status" value="1"/>
</dbReference>
<dbReference type="InterPro" id="IPR013087">
    <property type="entry name" value="Znf_C2H2_type"/>
</dbReference>
<evidence type="ECO:0000259" key="2">
    <source>
        <dbReference type="PROSITE" id="PS50157"/>
    </source>
</evidence>
<keyword evidence="1" id="KW-0479">Metal-binding</keyword>
<sequence>MTTSPGFPTVVHTGPTALPPTTIAASGPAPTIHLHRCSFGTCTKRFKRPTDLARHQYTVHLNMTGRLCPIAGCPKSQGRGYSRADKVTEHLWKKHGDLGYRKA</sequence>
<accession>A0A132BCG8</accession>
<dbReference type="RefSeq" id="XP_018064426.1">
    <property type="nucleotide sequence ID" value="XM_018206348.1"/>
</dbReference>
<keyword evidence="4" id="KW-1185">Reference proteome</keyword>
<evidence type="ECO:0000313" key="4">
    <source>
        <dbReference type="Proteomes" id="UP000070700"/>
    </source>
</evidence>
<gene>
    <name evidence="3" type="ORF">LY89DRAFT_268878</name>
</gene>
<evidence type="ECO:0000256" key="1">
    <source>
        <dbReference type="PROSITE-ProRule" id="PRU00042"/>
    </source>
</evidence>
<dbReference type="OrthoDB" id="7295497at2759"/>
<dbReference type="PROSITE" id="PS00028">
    <property type="entry name" value="ZINC_FINGER_C2H2_1"/>
    <property type="match status" value="1"/>
</dbReference>
<reference evidence="3 4" key="1">
    <citation type="submission" date="2015-10" db="EMBL/GenBank/DDBJ databases">
        <title>Full genome of DAOMC 229536 Phialocephala scopiformis, a fungal endophyte of spruce producing the potent anti-insectan compound rugulosin.</title>
        <authorList>
            <consortium name="DOE Joint Genome Institute"/>
            <person name="Walker A.K."/>
            <person name="Frasz S.L."/>
            <person name="Seifert K.A."/>
            <person name="Miller J.D."/>
            <person name="Mondo S.J."/>
            <person name="Labutti K."/>
            <person name="Lipzen A."/>
            <person name="Dockter R."/>
            <person name="Kennedy M."/>
            <person name="Grigoriev I.V."/>
            <person name="Spatafora J.W."/>
        </authorList>
    </citation>
    <scope>NUCLEOTIDE SEQUENCE [LARGE SCALE GENOMIC DNA]</scope>
    <source>
        <strain evidence="3 4">CBS 120377</strain>
    </source>
</reference>
<proteinExistence type="predicted"/>
<dbReference type="InParanoid" id="A0A132BCG8"/>
<organism evidence="3 4">
    <name type="scientific">Mollisia scopiformis</name>
    <name type="common">Conifer needle endophyte fungus</name>
    <name type="synonym">Phialocephala scopiformis</name>
    <dbReference type="NCBI Taxonomy" id="149040"/>
    <lineage>
        <taxon>Eukaryota</taxon>
        <taxon>Fungi</taxon>
        <taxon>Dikarya</taxon>
        <taxon>Ascomycota</taxon>
        <taxon>Pezizomycotina</taxon>
        <taxon>Leotiomycetes</taxon>
        <taxon>Helotiales</taxon>
        <taxon>Mollisiaceae</taxon>
        <taxon>Mollisia</taxon>
    </lineage>
</organism>
<dbReference type="AlphaFoldDB" id="A0A132BCG8"/>
<protein>
    <recommendedName>
        <fullName evidence="2">C2H2-type domain-containing protein</fullName>
    </recommendedName>
</protein>
<dbReference type="GO" id="GO:0008270">
    <property type="term" value="F:zinc ion binding"/>
    <property type="evidence" value="ECO:0007669"/>
    <property type="project" value="UniProtKB-KW"/>
</dbReference>
<dbReference type="EMBL" id="KQ947430">
    <property type="protein sequence ID" value="KUJ10071.1"/>
    <property type="molecule type" value="Genomic_DNA"/>
</dbReference>